<comment type="caution">
    <text evidence="1">The sequence shown here is derived from an EMBL/GenBank/DDBJ whole genome shotgun (WGS) entry which is preliminary data.</text>
</comment>
<dbReference type="Proteomes" id="UP001497535">
    <property type="component" value="Unassembled WGS sequence"/>
</dbReference>
<sequence>MTKYLGFGLINQLIALKKFLSAKRPKKSSSITPTSTFPPPTNKIEKDVKINQSPDTTTTTILNAQNNNNNEDLKFNNNNLKMTKNEGVKEGGIINDGGGYKQQQQLVGGGDCLDENGGEDGISLSGTCDYDDDQQHYESGDSEYSNNASRGELKPSKKFLNSFQRRLQKHEEIGGDFDDYDDGGQSEGGGGGIGSGRRRVPKVFSKEAISKFRAWLFNNITHPYPAEEQKRQLAAETGLTILQVNNWFINARRRIVQPMIDSNNRAGRPVAVFKNRRRKGSSSCVDGGSGGGGVDGASPSGNSDCGGGDNGRNNNSISPEDEQVLSSSTTPLNNNNFISSQQPTNISTTTTNINLNNTNNNLLFSSASNNPYQAAASLAAVVSNPYAGGFGAFPFTTGMTGMSAAAAIMPNNNNYGVLNSTGGNTLNSGWIPQN</sequence>
<gene>
    <name evidence="1" type="ORF">MENTE1834_LOCUS8849</name>
</gene>
<accession>A0ACB0Y909</accession>
<evidence type="ECO:0000313" key="1">
    <source>
        <dbReference type="EMBL" id="CAK5035890.1"/>
    </source>
</evidence>
<organism evidence="1 2">
    <name type="scientific">Meloidogyne enterolobii</name>
    <name type="common">Root-knot nematode worm</name>
    <name type="synonym">Meloidogyne mayaguensis</name>
    <dbReference type="NCBI Taxonomy" id="390850"/>
    <lineage>
        <taxon>Eukaryota</taxon>
        <taxon>Metazoa</taxon>
        <taxon>Ecdysozoa</taxon>
        <taxon>Nematoda</taxon>
        <taxon>Chromadorea</taxon>
        <taxon>Rhabditida</taxon>
        <taxon>Tylenchina</taxon>
        <taxon>Tylenchomorpha</taxon>
        <taxon>Tylenchoidea</taxon>
        <taxon>Meloidogynidae</taxon>
        <taxon>Meloidogyninae</taxon>
        <taxon>Meloidogyne</taxon>
    </lineage>
</organism>
<evidence type="ECO:0000313" key="2">
    <source>
        <dbReference type="Proteomes" id="UP001497535"/>
    </source>
</evidence>
<dbReference type="EMBL" id="CAVMJV010000008">
    <property type="protein sequence ID" value="CAK5035890.1"/>
    <property type="molecule type" value="Genomic_DNA"/>
</dbReference>
<protein>
    <submittedName>
        <fullName evidence="1">Uncharacterized protein</fullName>
    </submittedName>
</protein>
<reference evidence="1" key="1">
    <citation type="submission" date="2023-11" db="EMBL/GenBank/DDBJ databases">
        <authorList>
            <person name="Poullet M."/>
        </authorList>
    </citation>
    <scope>NUCLEOTIDE SEQUENCE</scope>
    <source>
        <strain evidence="1">E1834</strain>
    </source>
</reference>
<proteinExistence type="predicted"/>
<name>A0ACB0Y909_MELEN</name>
<keyword evidence="2" id="KW-1185">Reference proteome</keyword>